<accession>A9WQQ4</accession>
<dbReference type="AlphaFoldDB" id="A9WQQ4"/>
<dbReference type="HOGENOM" id="CLU_3121868_0_0_11"/>
<proteinExistence type="predicted"/>
<protein>
    <submittedName>
        <fullName evidence="1">Transcriptional regulator, MarR family</fullName>
    </submittedName>
</protein>
<organism evidence="1 2">
    <name type="scientific">Renibacterium salmoninarum (strain ATCC 33209 / DSM 20767 / JCM 11484 / NBRC 15589 / NCIMB 2235)</name>
    <dbReference type="NCBI Taxonomy" id="288705"/>
    <lineage>
        <taxon>Bacteria</taxon>
        <taxon>Bacillati</taxon>
        <taxon>Actinomycetota</taxon>
        <taxon>Actinomycetes</taxon>
        <taxon>Micrococcales</taxon>
        <taxon>Micrococcaceae</taxon>
        <taxon>Renibacterium</taxon>
    </lineage>
</organism>
<gene>
    <name evidence="1" type="ordered locus">RSal33209_1878</name>
</gene>
<sequence>MPDSTSDSVSLLVDAVFRLNGSLIQAGDQLAQPAGISAAQWQVLGYLKRQ</sequence>
<evidence type="ECO:0000313" key="1">
    <source>
        <dbReference type="EMBL" id="ABY23611.1"/>
    </source>
</evidence>
<dbReference type="Proteomes" id="UP000002007">
    <property type="component" value="Chromosome"/>
</dbReference>
<evidence type="ECO:0000313" key="2">
    <source>
        <dbReference type="Proteomes" id="UP000002007"/>
    </source>
</evidence>
<reference evidence="2" key="1">
    <citation type="journal article" date="2008" name="J. Bacteriol.">
        <title>Genome sequence of the fish pathogen Renibacterium salmoninarum suggests reductive evolution away from an environmental Arthrobacter ancestor.</title>
        <authorList>
            <person name="Wiens G.D."/>
            <person name="Rockey D.D."/>
            <person name="Wu Z."/>
            <person name="Chang J."/>
            <person name="Levy R."/>
            <person name="Crane S."/>
            <person name="Chen D.S."/>
            <person name="Capri G.R."/>
            <person name="Burnett J.R."/>
            <person name="Sudheesh P.S."/>
            <person name="Schipma M.J."/>
            <person name="Burd H."/>
            <person name="Bhattacharyya A."/>
            <person name="Rhodes L.D."/>
            <person name="Kaul R."/>
            <person name="Strom M.S."/>
        </authorList>
    </citation>
    <scope>NUCLEOTIDE SEQUENCE [LARGE SCALE GENOMIC DNA]</scope>
    <source>
        <strain evidence="2">ATCC 33209 / DSM 20767 / JCM 11484 / NBRC 15589 / NCIMB 2235</strain>
    </source>
</reference>
<keyword evidence="2" id="KW-1185">Reference proteome</keyword>
<dbReference type="EMBL" id="CP000910">
    <property type="protein sequence ID" value="ABY23611.1"/>
    <property type="molecule type" value="Genomic_DNA"/>
</dbReference>
<dbReference type="RefSeq" id="WP_012245282.1">
    <property type="nucleotide sequence ID" value="NC_010168.1"/>
</dbReference>
<dbReference type="KEGG" id="rsa:RSal33209_1878"/>
<name>A9WQQ4_RENSM</name>